<accession>A0AAV5VBM7</accession>
<dbReference type="Proteomes" id="UP001432322">
    <property type="component" value="Unassembled WGS sequence"/>
</dbReference>
<feature type="compositionally biased region" description="Basic and acidic residues" evidence="1">
    <location>
        <begin position="138"/>
        <end position="147"/>
    </location>
</feature>
<feature type="compositionally biased region" description="Basic and acidic residues" evidence="1">
    <location>
        <begin position="1"/>
        <end position="10"/>
    </location>
</feature>
<evidence type="ECO:0000313" key="3">
    <source>
        <dbReference type="Proteomes" id="UP001432322"/>
    </source>
</evidence>
<protein>
    <submittedName>
        <fullName evidence="2">Uncharacterized protein</fullName>
    </submittedName>
</protein>
<dbReference type="EMBL" id="BTSY01000002">
    <property type="protein sequence ID" value="GMT15628.1"/>
    <property type="molecule type" value="Genomic_DNA"/>
</dbReference>
<feature type="region of interest" description="Disordered" evidence="1">
    <location>
        <begin position="1"/>
        <end position="38"/>
    </location>
</feature>
<name>A0AAV5VBM7_9BILA</name>
<evidence type="ECO:0000256" key="1">
    <source>
        <dbReference type="SAM" id="MobiDB-lite"/>
    </source>
</evidence>
<feature type="compositionally biased region" description="Basic residues" evidence="1">
    <location>
        <begin position="76"/>
        <end position="96"/>
    </location>
</feature>
<keyword evidence="3" id="KW-1185">Reference proteome</keyword>
<comment type="caution">
    <text evidence="2">The sequence shown here is derived from an EMBL/GenBank/DDBJ whole genome shotgun (WGS) entry which is preliminary data.</text>
</comment>
<organism evidence="2 3">
    <name type="scientific">Pristionchus fissidentatus</name>
    <dbReference type="NCBI Taxonomy" id="1538716"/>
    <lineage>
        <taxon>Eukaryota</taxon>
        <taxon>Metazoa</taxon>
        <taxon>Ecdysozoa</taxon>
        <taxon>Nematoda</taxon>
        <taxon>Chromadorea</taxon>
        <taxon>Rhabditida</taxon>
        <taxon>Rhabditina</taxon>
        <taxon>Diplogasteromorpha</taxon>
        <taxon>Diplogasteroidea</taxon>
        <taxon>Neodiplogasteridae</taxon>
        <taxon>Pristionchus</taxon>
    </lineage>
</organism>
<feature type="non-terminal residue" evidence="2">
    <location>
        <position position="1"/>
    </location>
</feature>
<sequence length="155" mass="17839">KDGDKSDPPPRPRVPRTVRLDDEESRGDSNERRKVPSDHEILRLDILRAEQKTIEVEKKEGHEELLKRQVTLELKRSKKGKSKKRSKKRSKKKKIKNDKYLVYSDSDKDEGLYKDGSEGTGKEKRIPTLDTTSADQPSEGKSKTGAKDKKKKKKK</sequence>
<evidence type="ECO:0000313" key="2">
    <source>
        <dbReference type="EMBL" id="GMT15628.1"/>
    </source>
</evidence>
<proteinExistence type="predicted"/>
<feature type="non-terminal residue" evidence="2">
    <location>
        <position position="155"/>
    </location>
</feature>
<feature type="compositionally biased region" description="Basic and acidic residues" evidence="1">
    <location>
        <begin position="26"/>
        <end position="38"/>
    </location>
</feature>
<dbReference type="AlphaFoldDB" id="A0AAV5VBM7"/>
<gene>
    <name evidence="2" type="ORF">PFISCL1PPCAC_6925</name>
</gene>
<reference evidence="2" key="1">
    <citation type="submission" date="2023-10" db="EMBL/GenBank/DDBJ databases">
        <title>Genome assembly of Pristionchus species.</title>
        <authorList>
            <person name="Yoshida K."/>
            <person name="Sommer R.J."/>
        </authorList>
    </citation>
    <scope>NUCLEOTIDE SEQUENCE</scope>
    <source>
        <strain evidence="2">RS5133</strain>
    </source>
</reference>
<feature type="region of interest" description="Disordered" evidence="1">
    <location>
        <begin position="71"/>
        <end position="155"/>
    </location>
</feature>
<feature type="compositionally biased region" description="Basic and acidic residues" evidence="1">
    <location>
        <begin position="105"/>
        <end position="127"/>
    </location>
</feature>